<evidence type="ECO:0000256" key="1">
    <source>
        <dbReference type="PROSITE-ProRule" id="PRU00723"/>
    </source>
</evidence>
<dbReference type="Proteomes" id="UP000601435">
    <property type="component" value="Unassembled WGS sequence"/>
</dbReference>
<gene>
    <name evidence="3" type="ORF">SNEC2469_LOCUS33975</name>
</gene>
<feature type="zinc finger region" description="C3H1-type" evidence="1">
    <location>
        <begin position="77"/>
        <end position="100"/>
    </location>
</feature>
<keyword evidence="1" id="KW-0863">Zinc-finger</keyword>
<accession>A0A813C6U0</accession>
<dbReference type="PROSITE" id="PS50103">
    <property type="entry name" value="ZF_C3H1"/>
    <property type="match status" value="1"/>
</dbReference>
<feature type="domain" description="C3H1-type" evidence="2">
    <location>
        <begin position="77"/>
        <end position="100"/>
    </location>
</feature>
<keyword evidence="1" id="KW-0479">Metal-binding</keyword>
<organism evidence="3 4">
    <name type="scientific">Symbiodinium necroappetens</name>
    <dbReference type="NCBI Taxonomy" id="1628268"/>
    <lineage>
        <taxon>Eukaryota</taxon>
        <taxon>Sar</taxon>
        <taxon>Alveolata</taxon>
        <taxon>Dinophyceae</taxon>
        <taxon>Suessiales</taxon>
        <taxon>Symbiodiniaceae</taxon>
        <taxon>Symbiodinium</taxon>
    </lineage>
</organism>
<dbReference type="AlphaFoldDB" id="A0A813C6U0"/>
<evidence type="ECO:0000259" key="2">
    <source>
        <dbReference type="PROSITE" id="PS50103"/>
    </source>
</evidence>
<proteinExistence type="predicted"/>
<name>A0A813C6U0_9DINO</name>
<keyword evidence="4" id="KW-1185">Reference proteome</keyword>
<dbReference type="InterPro" id="IPR000571">
    <property type="entry name" value="Znf_CCCH"/>
</dbReference>
<reference evidence="3" key="1">
    <citation type="submission" date="2021-02" db="EMBL/GenBank/DDBJ databases">
        <authorList>
            <person name="Dougan E. K."/>
            <person name="Rhodes N."/>
            <person name="Thang M."/>
            <person name="Chan C."/>
        </authorList>
    </citation>
    <scope>NUCLEOTIDE SEQUENCE</scope>
</reference>
<dbReference type="EMBL" id="CAJNJA010091941">
    <property type="protein sequence ID" value="CAE7940655.1"/>
    <property type="molecule type" value="Genomic_DNA"/>
</dbReference>
<protein>
    <recommendedName>
        <fullName evidence="2">C3H1-type domain-containing protein</fullName>
    </recommendedName>
</protein>
<keyword evidence="1" id="KW-0862">Zinc</keyword>
<evidence type="ECO:0000313" key="4">
    <source>
        <dbReference type="Proteomes" id="UP000601435"/>
    </source>
</evidence>
<evidence type="ECO:0000313" key="3">
    <source>
        <dbReference type="EMBL" id="CAE7940655.1"/>
    </source>
</evidence>
<dbReference type="GO" id="GO:0008270">
    <property type="term" value="F:zinc ion binding"/>
    <property type="evidence" value="ECO:0007669"/>
    <property type="project" value="UniProtKB-KW"/>
</dbReference>
<dbReference type="OrthoDB" id="425709at2759"/>
<sequence>MQSNESGYDSAAESVSSSEAIRAVNSLVRADLHEARDALHGPPLLLYRDREAHWNNASYAPEKEFTEGGRCNGGCSPCLFHNARLGCPRGDACRYCHEHDIGAERVPHRPRKTLRHKIKRNAEDLLRRFDVSPERVHDELQVLAAGSQFAVNFLAGLASTQQPNNREKWP</sequence>
<comment type="caution">
    <text evidence="3">The sequence shown here is derived from an EMBL/GenBank/DDBJ whole genome shotgun (WGS) entry which is preliminary data.</text>
</comment>